<dbReference type="CDD" id="cd00063">
    <property type="entry name" value="FN3"/>
    <property type="match status" value="1"/>
</dbReference>
<evidence type="ECO:0000313" key="12">
    <source>
        <dbReference type="Proteomes" id="UP000014977"/>
    </source>
</evidence>
<keyword evidence="9" id="KW-0119">Carbohydrate metabolism</keyword>
<evidence type="ECO:0000313" key="11">
    <source>
        <dbReference type="EMBL" id="EPR36042.1"/>
    </source>
</evidence>
<dbReference type="InterPro" id="IPR021720">
    <property type="entry name" value="Malectin_dom"/>
</dbReference>
<evidence type="ECO:0000256" key="3">
    <source>
        <dbReference type="ARBA" id="ARBA00022692"/>
    </source>
</evidence>
<dbReference type="InterPro" id="IPR008979">
    <property type="entry name" value="Galactose-bd-like_sf"/>
</dbReference>
<name>S7TFN7_DESML</name>
<evidence type="ECO:0000256" key="2">
    <source>
        <dbReference type="ARBA" id="ARBA00009141"/>
    </source>
</evidence>
<dbReference type="PANTHER" id="PTHR13460:SF0">
    <property type="entry name" value="MALECTIN"/>
    <property type="match status" value="1"/>
</dbReference>
<dbReference type="InterPro" id="IPR039155">
    <property type="entry name" value="MLEC"/>
</dbReference>
<evidence type="ECO:0000256" key="4">
    <source>
        <dbReference type="ARBA" id="ARBA00022729"/>
    </source>
</evidence>
<dbReference type="Pfam" id="PF11721">
    <property type="entry name" value="Malectin"/>
    <property type="match status" value="1"/>
</dbReference>
<dbReference type="GO" id="GO:0016020">
    <property type="term" value="C:membrane"/>
    <property type="evidence" value="ECO:0007669"/>
    <property type="project" value="TreeGrafter"/>
</dbReference>
<dbReference type="SUPFAM" id="SSF49265">
    <property type="entry name" value="Fibronectin type III"/>
    <property type="match status" value="1"/>
</dbReference>
<sequence>MRNFYEWIVTDLRKVFSRSVCAGLLIAMGCVWGAGSVHAGDITLGWTANTSPYLKGYKIYYGTSKTSYASNISVAKTTSCTLSGLKEGVYYYFAATVLTTDGKESGFSNQVAAYIPVSGGTASSDVVHRINAGGPAVTAGGVDWDGDRYYSGSTKTYRNAASIAGTTADLLYQTERFGKTFGYSLPVSSGVYTVKLHFAEIYFSSVNSRVFDLEVENRQFALDNFDIVREVGSKTAVVKTINNVRVVDGSLDIDFGAAIDNGKISAIEVILVSANI</sequence>
<dbReference type="Gene3D" id="2.60.40.10">
    <property type="entry name" value="Immunoglobulins"/>
    <property type="match status" value="1"/>
</dbReference>
<feature type="domain" description="Fibronectin type-III" evidence="10">
    <location>
        <begin position="27"/>
        <end position="118"/>
    </location>
</feature>
<dbReference type="InterPro" id="IPR036116">
    <property type="entry name" value="FN3_sf"/>
</dbReference>
<evidence type="ECO:0000256" key="9">
    <source>
        <dbReference type="ARBA" id="ARBA00023277"/>
    </source>
</evidence>
<keyword evidence="6" id="KW-1133">Transmembrane helix</keyword>
<protein>
    <submittedName>
        <fullName evidence="11">Di-glucose binding within endoplasmic reticulum</fullName>
    </submittedName>
</protein>
<evidence type="ECO:0000256" key="8">
    <source>
        <dbReference type="ARBA" id="ARBA00023180"/>
    </source>
</evidence>
<keyword evidence="12" id="KW-1185">Reference proteome</keyword>
<accession>S7TFN7</accession>
<dbReference type="Pfam" id="PF00041">
    <property type="entry name" value="fn3"/>
    <property type="match status" value="1"/>
</dbReference>
<dbReference type="InterPro" id="IPR003961">
    <property type="entry name" value="FN3_dom"/>
</dbReference>
<organism evidence="11 12">
    <name type="scientific">Desulfococcus multivorans DSM 2059</name>
    <dbReference type="NCBI Taxonomy" id="1121405"/>
    <lineage>
        <taxon>Bacteria</taxon>
        <taxon>Pseudomonadati</taxon>
        <taxon>Thermodesulfobacteriota</taxon>
        <taxon>Desulfobacteria</taxon>
        <taxon>Desulfobacterales</taxon>
        <taxon>Desulfococcaceae</taxon>
        <taxon>Desulfococcus</taxon>
    </lineage>
</organism>
<comment type="caution">
    <text evidence="11">The sequence shown here is derived from an EMBL/GenBank/DDBJ whole genome shotgun (WGS) entry which is preliminary data.</text>
</comment>
<evidence type="ECO:0000256" key="5">
    <source>
        <dbReference type="ARBA" id="ARBA00022824"/>
    </source>
</evidence>
<dbReference type="OrthoDB" id="5414888at2"/>
<proteinExistence type="inferred from homology"/>
<dbReference type="PROSITE" id="PS51257">
    <property type="entry name" value="PROKAR_LIPOPROTEIN"/>
    <property type="match status" value="1"/>
</dbReference>
<dbReference type="GO" id="GO:0030246">
    <property type="term" value="F:carbohydrate binding"/>
    <property type="evidence" value="ECO:0007669"/>
    <property type="project" value="InterPro"/>
</dbReference>
<keyword evidence="8" id="KW-0325">Glycoprotein</keyword>
<reference evidence="11 12" key="1">
    <citation type="journal article" date="2013" name="Genome Announc.">
        <title>Draft genome sequences for three mercury-methylating, sulfate-reducing bacteria.</title>
        <authorList>
            <person name="Brown S.D."/>
            <person name="Hurt R.A.Jr."/>
            <person name="Gilmour C.C."/>
            <person name="Elias D.A."/>
        </authorList>
    </citation>
    <scope>NUCLEOTIDE SEQUENCE [LARGE SCALE GENOMIC DNA]</scope>
    <source>
        <strain evidence="11 12">DSM 2059</strain>
    </source>
</reference>
<keyword evidence="5" id="KW-0256">Endoplasmic reticulum</keyword>
<comment type="subcellular location">
    <subcellularLocation>
        <location evidence="1">Endoplasmic reticulum membrane</location>
        <topology evidence="1">Single-pass type I membrane protein</topology>
    </subcellularLocation>
</comment>
<comment type="similarity">
    <text evidence="2">Belongs to the malectin family.</text>
</comment>
<dbReference type="eggNOG" id="COG4733">
    <property type="taxonomic scope" value="Bacteria"/>
</dbReference>
<keyword evidence="4" id="KW-0732">Signal</keyword>
<dbReference type="Proteomes" id="UP000014977">
    <property type="component" value="Unassembled WGS sequence"/>
</dbReference>
<evidence type="ECO:0000259" key="10">
    <source>
        <dbReference type="PROSITE" id="PS50853"/>
    </source>
</evidence>
<keyword evidence="3" id="KW-0812">Transmembrane</keyword>
<dbReference type="SUPFAM" id="SSF49785">
    <property type="entry name" value="Galactose-binding domain-like"/>
    <property type="match status" value="1"/>
</dbReference>
<dbReference type="Gene3D" id="2.60.120.430">
    <property type="entry name" value="Galactose-binding lectin"/>
    <property type="match status" value="1"/>
</dbReference>
<dbReference type="STRING" id="897.B2D07_16405"/>
<dbReference type="PANTHER" id="PTHR13460">
    <property type="match status" value="1"/>
</dbReference>
<gene>
    <name evidence="11" type="ORF">dsmv_0747</name>
</gene>
<evidence type="ECO:0000256" key="7">
    <source>
        <dbReference type="ARBA" id="ARBA00023136"/>
    </source>
</evidence>
<dbReference type="InterPro" id="IPR013783">
    <property type="entry name" value="Ig-like_fold"/>
</dbReference>
<dbReference type="PATRIC" id="fig|1121405.3.peg.3480"/>
<evidence type="ECO:0000256" key="1">
    <source>
        <dbReference type="ARBA" id="ARBA00004115"/>
    </source>
</evidence>
<dbReference type="PROSITE" id="PS50853">
    <property type="entry name" value="FN3"/>
    <property type="match status" value="1"/>
</dbReference>
<evidence type="ECO:0000256" key="6">
    <source>
        <dbReference type="ARBA" id="ARBA00022989"/>
    </source>
</evidence>
<dbReference type="EMBL" id="ATHJ01000105">
    <property type="protein sequence ID" value="EPR36042.1"/>
    <property type="molecule type" value="Genomic_DNA"/>
</dbReference>
<keyword evidence="7" id="KW-0472">Membrane</keyword>
<dbReference type="RefSeq" id="WP_020877858.1">
    <property type="nucleotide sequence ID" value="NZ_ATHJ01000105.1"/>
</dbReference>
<dbReference type="AlphaFoldDB" id="S7TFN7"/>